<feature type="transmembrane region" description="Helical" evidence="7">
    <location>
        <begin position="103"/>
        <end position="125"/>
    </location>
</feature>
<keyword evidence="5 7" id="KW-1133">Transmembrane helix</keyword>
<evidence type="ECO:0000313" key="9">
    <source>
        <dbReference type="EMBL" id="GLQ60467.1"/>
    </source>
</evidence>
<comment type="caution">
    <text evidence="9">The sequence shown here is derived from an EMBL/GenBank/DDBJ whole genome shotgun (WGS) entry which is preliminary data.</text>
</comment>
<feature type="transmembrane region" description="Helical" evidence="7">
    <location>
        <begin position="290"/>
        <end position="316"/>
    </location>
</feature>
<keyword evidence="2 7" id="KW-0813">Transport</keyword>
<dbReference type="PANTHER" id="PTHR43163">
    <property type="entry name" value="DIPEPTIDE TRANSPORT SYSTEM PERMEASE PROTEIN DPPB-RELATED"/>
    <property type="match status" value="1"/>
</dbReference>
<keyword evidence="10" id="KW-1185">Reference proteome</keyword>
<evidence type="ECO:0000256" key="2">
    <source>
        <dbReference type="ARBA" id="ARBA00022448"/>
    </source>
</evidence>
<evidence type="ECO:0000256" key="4">
    <source>
        <dbReference type="ARBA" id="ARBA00022692"/>
    </source>
</evidence>
<dbReference type="PROSITE" id="PS50928">
    <property type="entry name" value="ABC_TM1"/>
    <property type="match status" value="1"/>
</dbReference>
<feature type="transmembrane region" description="Helical" evidence="7">
    <location>
        <begin position="185"/>
        <end position="205"/>
    </location>
</feature>
<organism evidence="9 10">
    <name type="scientific">Gluconobacter japonicus</name>
    <dbReference type="NCBI Taxonomy" id="376620"/>
    <lineage>
        <taxon>Bacteria</taxon>
        <taxon>Pseudomonadati</taxon>
        <taxon>Pseudomonadota</taxon>
        <taxon>Alphaproteobacteria</taxon>
        <taxon>Acetobacterales</taxon>
        <taxon>Acetobacteraceae</taxon>
        <taxon>Gluconobacter</taxon>
    </lineage>
</organism>
<feature type="transmembrane region" description="Helical" evidence="7">
    <location>
        <begin position="132"/>
        <end position="150"/>
    </location>
</feature>
<dbReference type="SUPFAM" id="SSF161098">
    <property type="entry name" value="MetI-like"/>
    <property type="match status" value="1"/>
</dbReference>
<evidence type="ECO:0000256" key="6">
    <source>
        <dbReference type="ARBA" id="ARBA00023136"/>
    </source>
</evidence>
<evidence type="ECO:0000256" key="3">
    <source>
        <dbReference type="ARBA" id="ARBA00022475"/>
    </source>
</evidence>
<keyword evidence="4 7" id="KW-0812">Transmembrane</keyword>
<feature type="domain" description="ABC transmembrane type-1" evidence="8">
    <location>
        <begin position="97"/>
        <end position="309"/>
    </location>
</feature>
<dbReference type="CDD" id="cd06261">
    <property type="entry name" value="TM_PBP2"/>
    <property type="match status" value="1"/>
</dbReference>
<feature type="transmembrane region" description="Helical" evidence="7">
    <location>
        <begin position="12"/>
        <end position="30"/>
    </location>
</feature>
<dbReference type="EMBL" id="BSNT01000070">
    <property type="protein sequence ID" value="GLQ60467.1"/>
    <property type="molecule type" value="Genomic_DNA"/>
</dbReference>
<keyword evidence="3" id="KW-1003">Cell membrane</keyword>
<reference evidence="10" key="1">
    <citation type="journal article" date="2019" name="Int. J. Syst. Evol. Microbiol.">
        <title>The Global Catalogue of Microorganisms (GCM) 10K type strain sequencing project: providing services to taxonomists for standard genome sequencing and annotation.</title>
        <authorList>
            <consortium name="The Broad Institute Genomics Platform"/>
            <consortium name="The Broad Institute Genome Sequencing Center for Infectious Disease"/>
            <person name="Wu L."/>
            <person name="Ma J."/>
        </authorList>
    </citation>
    <scope>NUCLEOTIDE SEQUENCE [LARGE SCALE GENOMIC DNA]</scope>
    <source>
        <strain evidence="10">NBRC 3271</strain>
    </source>
</reference>
<dbReference type="InterPro" id="IPR045621">
    <property type="entry name" value="BPD_transp_1_N"/>
</dbReference>
<dbReference type="Gene3D" id="1.10.3720.10">
    <property type="entry name" value="MetI-like"/>
    <property type="match status" value="1"/>
</dbReference>
<dbReference type="Pfam" id="PF00528">
    <property type="entry name" value="BPD_transp_1"/>
    <property type="match status" value="1"/>
</dbReference>
<keyword evidence="6 7" id="KW-0472">Membrane</keyword>
<dbReference type="Pfam" id="PF19300">
    <property type="entry name" value="BPD_transp_1_N"/>
    <property type="match status" value="1"/>
</dbReference>
<accession>A0ABQ5WJR2</accession>
<sequence>MIAALLSRIGQMALVIFGISVLVFCIFFATPGADPTARIAGRGASPQVMERVRAEYGFDRPLPVQYVRMMEKLFVSRDLTSFVNHGQKVVPEVASAAPVTLSLVLWAAFFWVMGSLGIGIVSAVLRDSWVDRFMMVLGLIGLSMPVFWLGEVVNLFTQSRWHDTWMFRWVPPLGYVPLTENPLGWARSLLLPSLTLAVSFMGLYARILRSELLSAMGEDSIRTARAKGAGPVRVWLWHGLRLSWLSYVSLFGLDFAQLLGGGALLTEVVFALPGVGRLTYQALATLDLPLIMATVMYAAIFVVIANALVDGIYALLDPRIREGQYGR</sequence>
<proteinExistence type="inferred from homology"/>
<evidence type="ECO:0000256" key="1">
    <source>
        <dbReference type="ARBA" id="ARBA00004651"/>
    </source>
</evidence>
<evidence type="ECO:0000259" key="8">
    <source>
        <dbReference type="PROSITE" id="PS50928"/>
    </source>
</evidence>
<protein>
    <submittedName>
        <fullName evidence="9">Peptide ABC transporter permease</fullName>
    </submittedName>
</protein>
<evidence type="ECO:0000256" key="5">
    <source>
        <dbReference type="ARBA" id="ARBA00022989"/>
    </source>
</evidence>
<gene>
    <name evidence="9" type="ORF">GCM10010937_22700</name>
</gene>
<dbReference type="RefSeq" id="WP_062503494.1">
    <property type="nucleotide sequence ID" value="NZ_BEWO01000012.1"/>
</dbReference>
<comment type="subcellular location">
    <subcellularLocation>
        <location evidence="1 7">Cell membrane</location>
        <topology evidence="1 7">Multi-pass membrane protein</topology>
    </subcellularLocation>
</comment>
<dbReference type="InterPro" id="IPR035906">
    <property type="entry name" value="MetI-like_sf"/>
</dbReference>
<feature type="transmembrane region" description="Helical" evidence="7">
    <location>
        <begin position="244"/>
        <end position="270"/>
    </location>
</feature>
<comment type="similarity">
    <text evidence="7">Belongs to the binding-protein-dependent transport system permease family.</text>
</comment>
<name>A0ABQ5WJR2_GLUJA</name>
<dbReference type="Proteomes" id="UP001156613">
    <property type="component" value="Unassembled WGS sequence"/>
</dbReference>
<evidence type="ECO:0000256" key="7">
    <source>
        <dbReference type="RuleBase" id="RU363032"/>
    </source>
</evidence>
<dbReference type="PANTHER" id="PTHR43163:SF6">
    <property type="entry name" value="DIPEPTIDE TRANSPORT SYSTEM PERMEASE PROTEIN DPPB-RELATED"/>
    <property type="match status" value="1"/>
</dbReference>
<evidence type="ECO:0000313" key="10">
    <source>
        <dbReference type="Proteomes" id="UP001156613"/>
    </source>
</evidence>
<dbReference type="InterPro" id="IPR000515">
    <property type="entry name" value="MetI-like"/>
</dbReference>